<dbReference type="SUPFAM" id="SSF74650">
    <property type="entry name" value="Galactose mutarotase-like"/>
    <property type="match status" value="1"/>
</dbReference>
<dbReference type="PANTHER" id="PTHR11122:SF13">
    <property type="entry name" value="GLUCOSE-6-PHOSPHATE 1-EPIMERASE"/>
    <property type="match status" value="1"/>
</dbReference>
<protein>
    <submittedName>
        <fullName evidence="1">Aldose 1-epimerase family protein</fullName>
    </submittedName>
</protein>
<name>A0A3R5WG09_9FIRM</name>
<dbReference type="GO" id="GO:0016853">
    <property type="term" value="F:isomerase activity"/>
    <property type="evidence" value="ECO:0007669"/>
    <property type="project" value="InterPro"/>
</dbReference>
<proteinExistence type="predicted"/>
<dbReference type="Proteomes" id="UP000285820">
    <property type="component" value="Unassembled WGS sequence"/>
</dbReference>
<dbReference type="InterPro" id="IPR011013">
    <property type="entry name" value="Gal_mutarotase_sf_dom"/>
</dbReference>
<dbReference type="Pfam" id="PF01263">
    <property type="entry name" value="Aldose_epim"/>
    <property type="match status" value="1"/>
</dbReference>
<evidence type="ECO:0000313" key="1">
    <source>
        <dbReference type="EMBL" id="RGR65352.1"/>
    </source>
</evidence>
<dbReference type="InterPro" id="IPR014718">
    <property type="entry name" value="GH-type_carb-bd"/>
</dbReference>
<dbReference type="Gene3D" id="2.70.98.10">
    <property type="match status" value="1"/>
</dbReference>
<dbReference type="GO" id="GO:0030246">
    <property type="term" value="F:carbohydrate binding"/>
    <property type="evidence" value="ECO:0007669"/>
    <property type="project" value="InterPro"/>
</dbReference>
<dbReference type="EMBL" id="QRUN01000032">
    <property type="protein sequence ID" value="RGR65352.1"/>
    <property type="molecule type" value="Genomic_DNA"/>
</dbReference>
<dbReference type="CDD" id="cd09024">
    <property type="entry name" value="Aldose_epim_lacX"/>
    <property type="match status" value="1"/>
</dbReference>
<dbReference type="GO" id="GO:0005975">
    <property type="term" value="P:carbohydrate metabolic process"/>
    <property type="evidence" value="ECO:0007669"/>
    <property type="project" value="InterPro"/>
</dbReference>
<dbReference type="InterPro" id="IPR037481">
    <property type="entry name" value="LacX"/>
</dbReference>
<accession>A0A3R5WG09</accession>
<dbReference type="AlphaFoldDB" id="A0A3R5WG09"/>
<reference evidence="1 2" key="1">
    <citation type="submission" date="2018-08" db="EMBL/GenBank/DDBJ databases">
        <title>A genome reference for cultivated species of the human gut microbiota.</title>
        <authorList>
            <person name="Zou Y."/>
            <person name="Xue W."/>
            <person name="Luo G."/>
        </authorList>
    </citation>
    <scope>NUCLEOTIDE SEQUENCE [LARGE SCALE GENOMIC DNA]</scope>
    <source>
        <strain evidence="1 2">AF24-4</strain>
    </source>
</reference>
<dbReference type="PANTHER" id="PTHR11122">
    <property type="entry name" value="APOSPORY-ASSOCIATED PROTEIN C-RELATED"/>
    <property type="match status" value="1"/>
</dbReference>
<gene>
    <name evidence="1" type="ORF">DWY29_14965</name>
</gene>
<sequence length="311" mass="36023">MFLDNCLLRYLDDKEMDCMRYVLENDTLRVEIDSFGAELKSVKRKSDDKEYMWYADKKYWGRTSPVLFPFVGNCRNKEYRYGGKTYAMGQHGFARDMEHTMESQTEDTIWFSLHSDEETMKKYPFAFVLKIGYKLADNELKVMWKVENPDTKTLYFSIGAHPAFLCPFNGEESKLGYGLQFAGLKELHHHGNTPDTGLAVMSEDIVIPLENEKVYFTPGFFDRCTYMVEGKQTGEVSLVTPDGKPYVTMDFDAPLFAIWSPEGKDAPFVCIEPWYGRCDADDFEGTLEERAYENAVEPEQTFEASYSIRYL</sequence>
<evidence type="ECO:0000313" key="2">
    <source>
        <dbReference type="Proteomes" id="UP000285820"/>
    </source>
</evidence>
<organism evidence="1 2">
    <name type="scientific">Roseburia inulinivorans</name>
    <dbReference type="NCBI Taxonomy" id="360807"/>
    <lineage>
        <taxon>Bacteria</taxon>
        <taxon>Bacillati</taxon>
        <taxon>Bacillota</taxon>
        <taxon>Clostridia</taxon>
        <taxon>Lachnospirales</taxon>
        <taxon>Lachnospiraceae</taxon>
        <taxon>Roseburia</taxon>
    </lineage>
</organism>
<comment type="caution">
    <text evidence="1">The sequence shown here is derived from an EMBL/GenBank/DDBJ whole genome shotgun (WGS) entry which is preliminary data.</text>
</comment>
<dbReference type="InterPro" id="IPR008183">
    <property type="entry name" value="Aldose_1/G6P_1-epimerase"/>
</dbReference>